<keyword evidence="3" id="KW-1185">Reference proteome</keyword>
<feature type="compositionally biased region" description="Polar residues" evidence="1">
    <location>
        <begin position="12"/>
        <end position="26"/>
    </location>
</feature>
<dbReference type="Proteomes" id="UP000283269">
    <property type="component" value="Unassembled WGS sequence"/>
</dbReference>
<proteinExistence type="predicted"/>
<dbReference type="InParanoid" id="A0A409XRN2"/>
<evidence type="ECO:0000313" key="2">
    <source>
        <dbReference type="EMBL" id="PPQ93473.1"/>
    </source>
</evidence>
<sequence>MRKSINLAKLTQHATIQTHTEPSQSRGLEAIPEPEVDWIDVVDPEPESPEPEPLAPTEPEYYTEVEEMDKLDNFCDSLGHVIPPKDLRRGFLKALGLSSSAAAGNIYAPFLNVSVFCLMHWFYLGSNLKLVTELDCLVKEVILAEDFDLAHLKGFSTDKELGRLDDQTEGSSPFAQENRWKKSTIKLALPSENMQHSSENAAPVLEIPNVYHHSLVETIVSAFKDKNAQTFHYTPFHQFWKPTPPSAPERTISELYNSDTFYDEHVKIMQKPTEPVYLLFGNQSKYARCKLSSFAANHVAYIPSLPKNLQDFYMKAFKGEAASKDTITHLKCKLMHEVWLLLLDADFMHAYEHGIIILIIWKRFYCQLSNILQIAYVPDVSPRRTMTKLAARDYEDLLQCSMPVFEGLLPSKEDALLQDLLFRLCTWHTYAKLHLHTTSTLSGLKATTWWLGKELCHFVNDVCSQYNTKELPTKEAARTRKAVNKIKKGHLTTPAGNGKKLPAKSLPKMLNLFTYKLHALGDYVATIWWLGPLDGYSTQLGELEHKHVKRFYLQTNKNHTFEQQISQHQCRERILHCIAAQAKKLAGTDKVSTGAAIDIPANESEMLMATLPEQHHHMASSKCDFTNILQWLDKNEGDPVLEVQLCHLTLCSTPV</sequence>
<name>A0A409XRN2_PSICY</name>
<dbReference type="STRING" id="93625.A0A409XRN2"/>
<evidence type="ECO:0000313" key="3">
    <source>
        <dbReference type="Proteomes" id="UP000283269"/>
    </source>
</evidence>
<dbReference type="OrthoDB" id="2687259at2759"/>
<comment type="caution">
    <text evidence="2">The sequence shown here is derived from an EMBL/GenBank/DDBJ whole genome shotgun (WGS) entry which is preliminary data.</text>
</comment>
<reference evidence="2 3" key="1">
    <citation type="journal article" date="2018" name="Evol. Lett.">
        <title>Horizontal gene cluster transfer increased hallucinogenic mushroom diversity.</title>
        <authorList>
            <person name="Reynolds H.T."/>
            <person name="Vijayakumar V."/>
            <person name="Gluck-Thaler E."/>
            <person name="Korotkin H.B."/>
            <person name="Matheny P.B."/>
            <person name="Slot J.C."/>
        </authorList>
    </citation>
    <scope>NUCLEOTIDE SEQUENCE [LARGE SCALE GENOMIC DNA]</scope>
    <source>
        <strain evidence="2 3">2631</strain>
    </source>
</reference>
<dbReference type="AlphaFoldDB" id="A0A409XRN2"/>
<gene>
    <name evidence="2" type="ORF">CVT25_008490</name>
</gene>
<accession>A0A409XRN2</accession>
<protein>
    <submittedName>
        <fullName evidence="2">Uncharacterized protein</fullName>
    </submittedName>
</protein>
<dbReference type="EMBL" id="NHYD01000731">
    <property type="protein sequence ID" value="PPQ93473.1"/>
    <property type="molecule type" value="Genomic_DNA"/>
</dbReference>
<evidence type="ECO:0000256" key="1">
    <source>
        <dbReference type="SAM" id="MobiDB-lite"/>
    </source>
</evidence>
<organism evidence="2 3">
    <name type="scientific">Psilocybe cyanescens</name>
    <dbReference type="NCBI Taxonomy" id="93625"/>
    <lineage>
        <taxon>Eukaryota</taxon>
        <taxon>Fungi</taxon>
        <taxon>Dikarya</taxon>
        <taxon>Basidiomycota</taxon>
        <taxon>Agaricomycotina</taxon>
        <taxon>Agaricomycetes</taxon>
        <taxon>Agaricomycetidae</taxon>
        <taxon>Agaricales</taxon>
        <taxon>Agaricineae</taxon>
        <taxon>Strophariaceae</taxon>
        <taxon>Psilocybe</taxon>
    </lineage>
</organism>
<feature type="region of interest" description="Disordered" evidence="1">
    <location>
        <begin position="10"/>
        <end position="30"/>
    </location>
</feature>